<keyword evidence="3" id="KW-0732">Signal</keyword>
<dbReference type="PANTHER" id="PTHR46652:SF3">
    <property type="entry name" value="LEUCINE-RICH REPEAT-CONTAINING PROTEIN 9"/>
    <property type="match status" value="1"/>
</dbReference>
<dbReference type="InterPro" id="IPR050836">
    <property type="entry name" value="SDS22/Internalin_LRR"/>
</dbReference>
<evidence type="ECO:0000256" key="1">
    <source>
        <dbReference type="ARBA" id="ARBA00022614"/>
    </source>
</evidence>
<dbReference type="Pfam" id="PF13516">
    <property type="entry name" value="LRR_6"/>
    <property type="match status" value="1"/>
</dbReference>
<feature type="signal peptide" evidence="3">
    <location>
        <begin position="1"/>
        <end position="20"/>
    </location>
</feature>
<dbReference type="InterPro" id="IPR001611">
    <property type="entry name" value="Leu-rich_rpt"/>
</dbReference>
<dbReference type="PROSITE" id="PS51450">
    <property type="entry name" value="LRR"/>
    <property type="match status" value="1"/>
</dbReference>
<dbReference type="Proteomes" id="UP001629058">
    <property type="component" value="Unassembled WGS sequence"/>
</dbReference>
<evidence type="ECO:0000313" key="4">
    <source>
        <dbReference type="EMBL" id="MFL9833851.1"/>
    </source>
</evidence>
<sequence length="212" mass="24044">MMKCKIITCLFMIAAIPFFSSQNLVFKDKNFEKAVVENFDLNKDGFINKLEAEKTENLFLTDKGITSTDDLVYFKNIKMVFLDGNSISHISLKNLNKLGLFSCSGCKTSTFTAENLNVLTSLYLDNNQITDISLKSTSKIDQLTISLNQLKTIDVSNLPYLRKLSVEYNQIQKLDISKNMNLQTLNVTGNPLKETDIRKNTKNITIFGLEKE</sequence>
<feature type="chain" id="PRO_5047464455" evidence="3">
    <location>
        <begin position="21"/>
        <end position="212"/>
    </location>
</feature>
<dbReference type="PANTHER" id="PTHR46652">
    <property type="entry name" value="LEUCINE-RICH REPEAT AND IQ DOMAIN-CONTAINING PROTEIN 1-RELATED"/>
    <property type="match status" value="1"/>
</dbReference>
<accession>A0ABW8Y3B6</accession>
<protein>
    <submittedName>
        <fullName evidence="4">Leucine-rich repeat domain-containing protein</fullName>
    </submittedName>
</protein>
<dbReference type="InterPro" id="IPR032675">
    <property type="entry name" value="LRR_dom_sf"/>
</dbReference>
<dbReference type="Pfam" id="PF00560">
    <property type="entry name" value="LRR_1"/>
    <property type="match status" value="1"/>
</dbReference>
<keyword evidence="5" id="KW-1185">Reference proteome</keyword>
<keyword evidence="2" id="KW-0677">Repeat</keyword>
<evidence type="ECO:0000313" key="5">
    <source>
        <dbReference type="Proteomes" id="UP001629058"/>
    </source>
</evidence>
<organism evidence="4 5">
    <name type="scientific">Chryseobacterium terrae</name>
    <dbReference type="NCBI Taxonomy" id="3163299"/>
    <lineage>
        <taxon>Bacteria</taxon>
        <taxon>Pseudomonadati</taxon>
        <taxon>Bacteroidota</taxon>
        <taxon>Flavobacteriia</taxon>
        <taxon>Flavobacteriales</taxon>
        <taxon>Weeksellaceae</taxon>
        <taxon>Chryseobacterium group</taxon>
        <taxon>Chryseobacterium</taxon>
    </lineage>
</organism>
<dbReference type="EMBL" id="JBELPY010000003">
    <property type="protein sequence ID" value="MFL9833851.1"/>
    <property type="molecule type" value="Genomic_DNA"/>
</dbReference>
<proteinExistence type="predicted"/>
<dbReference type="SUPFAM" id="SSF52058">
    <property type="entry name" value="L domain-like"/>
    <property type="match status" value="1"/>
</dbReference>
<evidence type="ECO:0000256" key="3">
    <source>
        <dbReference type="SAM" id="SignalP"/>
    </source>
</evidence>
<reference evidence="4 5" key="1">
    <citation type="submission" date="2024-06" db="EMBL/GenBank/DDBJ databases">
        <authorList>
            <person name="Kaempfer P."/>
            <person name="Viver T."/>
        </authorList>
    </citation>
    <scope>NUCLEOTIDE SEQUENCE [LARGE SCALE GENOMIC DNA]</scope>
    <source>
        <strain evidence="4 5">ST-37</strain>
    </source>
</reference>
<evidence type="ECO:0000256" key="2">
    <source>
        <dbReference type="ARBA" id="ARBA00022737"/>
    </source>
</evidence>
<comment type="caution">
    <text evidence="4">The sequence shown here is derived from an EMBL/GenBank/DDBJ whole genome shotgun (WGS) entry which is preliminary data.</text>
</comment>
<keyword evidence="1" id="KW-0433">Leucine-rich repeat</keyword>
<gene>
    <name evidence="4" type="ORF">ABS765_07390</name>
</gene>
<dbReference type="Gene3D" id="3.80.10.10">
    <property type="entry name" value="Ribonuclease Inhibitor"/>
    <property type="match status" value="1"/>
</dbReference>
<name>A0ABW8Y3B6_9FLAO</name>